<gene>
    <name evidence="1" type="ORF">H1R13_26735</name>
</gene>
<dbReference type="EMBL" id="JACMHY010000012">
    <property type="protein sequence ID" value="MBC2868432.1"/>
    <property type="molecule type" value="Genomic_DNA"/>
</dbReference>
<dbReference type="RefSeq" id="WP_159673566.1">
    <property type="nucleotide sequence ID" value="NZ_JACMHY010000012.1"/>
</dbReference>
<dbReference type="AlphaFoldDB" id="A0A7X1LT71"/>
<dbReference type="SUPFAM" id="SSF50346">
    <property type="entry name" value="PRC-barrel domain"/>
    <property type="match status" value="1"/>
</dbReference>
<proteinExistence type="predicted"/>
<organism evidence="1 2">
    <name type="scientific">Streptomyces mexicanus</name>
    <dbReference type="NCBI Taxonomy" id="178566"/>
    <lineage>
        <taxon>Bacteria</taxon>
        <taxon>Bacillati</taxon>
        <taxon>Actinomycetota</taxon>
        <taxon>Actinomycetes</taxon>
        <taxon>Kitasatosporales</taxon>
        <taxon>Streptomycetaceae</taxon>
        <taxon>Streptomyces</taxon>
    </lineage>
</organism>
<evidence type="ECO:0000313" key="1">
    <source>
        <dbReference type="EMBL" id="MBC2868432.1"/>
    </source>
</evidence>
<dbReference type="InterPro" id="IPR014747">
    <property type="entry name" value="Bac_photo_RC_H_C"/>
</dbReference>
<reference evidence="1 2" key="1">
    <citation type="submission" date="2020-08" db="EMBL/GenBank/DDBJ databases">
        <title>Whole-Genome Sequence of French Clinical Streptomyces mexicanus Strain Q0842.</title>
        <authorList>
            <person name="Boxberger M."/>
            <person name="La Scola B."/>
        </authorList>
    </citation>
    <scope>NUCLEOTIDE SEQUENCE [LARGE SCALE GENOMIC DNA]</scope>
    <source>
        <strain evidence="1 2">Marseille-Q0842</strain>
    </source>
</reference>
<evidence type="ECO:0000313" key="2">
    <source>
        <dbReference type="Proteomes" id="UP000517694"/>
    </source>
</evidence>
<dbReference type="GO" id="GO:0019684">
    <property type="term" value="P:photosynthesis, light reaction"/>
    <property type="evidence" value="ECO:0007669"/>
    <property type="project" value="InterPro"/>
</dbReference>
<dbReference type="OrthoDB" id="510842at2"/>
<dbReference type="InterPro" id="IPR011033">
    <property type="entry name" value="PRC_barrel-like_sf"/>
</dbReference>
<dbReference type="Proteomes" id="UP000517694">
    <property type="component" value="Unassembled WGS sequence"/>
</dbReference>
<sequence length="123" mass="13128">MTTDAIWSYRPQAAPAGGTDLSGFTVTGADGTIGHVDREADHFGMRHLVVDTGAWVFGKSVLVPAGVVLGIDPDERRITVSCSRAEVKAAPRFHVDSETMDPDYLTRVGAYYHSLPPAARATA</sequence>
<protein>
    <submittedName>
        <fullName evidence="1">PRC-barrel domain containing protein</fullName>
    </submittedName>
</protein>
<dbReference type="GO" id="GO:0030077">
    <property type="term" value="C:plasma membrane light-harvesting complex"/>
    <property type="evidence" value="ECO:0007669"/>
    <property type="project" value="InterPro"/>
</dbReference>
<accession>A0A7X1LT71</accession>
<name>A0A7X1LT71_9ACTN</name>
<dbReference type="Gene3D" id="3.90.50.10">
    <property type="entry name" value="Photosynthetic Reaction Center, subunit H, domain 2"/>
    <property type="match status" value="1"/>
</dbReference>
<comment type="caution">
    <text evidence="1">The sequence shown here is derived from an EMBL/GenBank/DDBJ whole genome shotgun (WGS) entry which is preliminary data.</text>
</comment>
<keyword evidence="2" id="KW-1185">Reference proteome</keyword>